<dbReference type="PANTHER" id="PTHR46060:SF1">
    <property type="entry name" value="MARINER MOS1 TRANSPOSASE-LIKE PROTEIN"/>
    <property type="match status" value="1"/>
</dbReference>
<dbReference type="InterPro" id="IPR036397">
    <property type="entry name" value="RNaseH_sf"/>
</dbReference>
<dbReference type="Proteomes" id="UP001303046">
    <property type="component" value="Unassembled WGS sequence"/>
</dbReference>
<evidence type="ECO:0000313" key="2">
    <source>
        <dbReference type="Proteomes" id="UP001303046"/>
    </source>
</evidence>
<organism evidence="1 2">
    <name type="scientific">Necator americanus</name>
    <name type="common">Human hookworm</name>
    <dbReference type="NCBI Taxonomy" id="51031"/>
    <lineage>
        <taxon>Eukaryota</taxon>
        <taxon>Metazoa</taxon>
        <taxon>Ecdysozoa</taxon>
        <taxon>Nematoda</taxon>
        <taxon>Chromadorea</taxon>
        <taxon>Rhabditida</taxon>
        <taxon>Rhabditina</taxon>
        <taxon>Rhabditomorpha</taxon>
        <taxon>Strongyloidea</taxon>
        <taxon>Ancylostomatidae</taxon>
        <taxon>Bunostominae</taxon>
        <taxon>Necator</taxon>
    </lineage>
</organism>
<dbReference type="InterPro" id="IPR052709">
    <property type="entry name" value="Transposase-MT_Hybrid"/>
</dbReference>
<reference evidence="1 2" key="1">
    <citation type="submission" date="2023-08" db="EMBL/GenBank/DDBJ databases">
        <title>A Necator americanus chromosomal reference genome.</title>
        <authorList>
            <person name="Ilik V."/>
            <person name="Petrzelkova K.J."/>
            <person name="Pardy F."/>
            <person name="Fuh T."/>
            <person name="Niatou-Singa F.S."/>
            <person name="Gouil Q."/>
            <person name="Baker L."/>
            <person name="Ritchie M.E."/>
            <person name="Jex A.R."/>
            <person name="Gazzola D."/>
            <person name="Li H."/>
            <person name="Toshio Fujiwara R."/>
            <person name="Zhan B."/>
            <person name="Aroian R.V."/>
            <person name="Pafco B."/>
            <person name="Schwarz E.M."/>
        </authorList>
    </citation>
    <scope>NUCLEOTIDE SEQUENCE [LARGE SCALE GENOMIC DNA]</scope>
    <source>
        <strain evidence="1 2">Aroian</strain>
        <tissue evidence="1">Whole animal</tissue>
    </source>
</reference>
<evidence type="ECO:0000313" key="1">
    <source>
        <dbReference type="EMBL" id="KAK6758289.1"/>
    </source>
</evidence>
<sequence length="176" mass="20586">MAGILLRRSKNSDFFDSVVTSDEKWICFDNATRKRQWLDAGDTPKPTPKPDIHGNQLNRVDQALRRQGVETTSTKFLHDNARPHVAKITLEKIEELGWEVLPHPPYSPDLAPSDYHLFRSMQHSLAERKFTTREEVQLWVSNYFESQPAEFFERGIHSLHKRWRQVIDSNGDYLLN</sequence>
<comment type="caution">
    <text evidence="1">The sequence shown here is derived from an EMBL/GenBank/DDBJ whole genome shotgun (WGS) entry which is preliminary data.</text>
</comment>
<proteinExistence type="predicted"/>
<gene>
    <name evidence="1" type="primary">Necator_chrV.g20646</name>
    <name evidence="1" type="ORF">RB195_015853</name>
</gene>
<keyword evidence="2" id="KW-1185">Reference proteome</keyword>
<dbReference type="EMBL" id="JAVFWL010000005">
    <property type="protein sequence ID" value="KAK6758289.1"/>
    <property type="molecule type" value="Genomic_DNA"/>
</dbReference>
<dbReference type="PANTHER" id="PTHR46060">
    <property type="entry name" value="MARINER MOS1 TRANSPOSASE-LIKE PROTEIN"/>
    <property type="match status" value="1"/>
</dbReference>
<name>A0ABR1E6H9_NECAM</name>
<accession>A0ABR1E6H9</accession>
<protein>
    <recommendedName>
        <fullName evidence="3">Transposase</fullName>
    </recommendedName>
</protein>
<evidence type="ECO:0008006" key="3">
    <source>
        <dbReference type="Google" id="ProtNLM"/>
    </source>
</evidence>
<dbReference type="Gene3D" id="3.30.420.10">
    <property type="entry name" value="Ribonuclease H-like superfamily/Ribonuclease H"/>
    <property type="match status" value="1"/>
</dbReference>